<protein>
    <recommendedName>
        <fullName evidence="3">Peptidase S1 domain-containing protein</fullName>
    </recommendedName>
</protein>
<organism evidence="4 5">
    <name type="scientific">Chironomus riparius</name>
    <dbReference type="NCBI Taxonomy" id="315576"/>
    <lineage>
        <taxon>Eukaryota</taxon>
        <taxon>Metazoa</taxon>
        <taxon>Ecdysozoa</taxon>
        <taxon>Arthropoda</taxon>
        <taxon>Hexapoda</taxon>
        <taxon>Insecta</taxon>
        <taxon>Pterygota</taxon>
        <taxon>Neoptera</taxon>
        <taxon>Endopterygota</taxon>
        <taxon>Diptera</taxon>
        <taxon>Nematocera</taxon>
        <taxon>Chironomoidea</taxon>
        <taxon>Chironomidae</taxon>
        <taxon>Chironominae</taxon>
        <taxon>Chironomus</taxon>
    </lineage>
</organism>
<dbReference type="PANTHER" id="PTHR24260:SF136">
    <property type="entry name" value="GH08193P-RELATED"/>
    <property type="match status" value="1"/>
</dbReference>
<reference evidence="4" key="2">
    <citation type="submission" date="2022-10" db="EMBL/GenBank/DDBJ databases">
        <authorList>
            <consortium name="ENA_rothamsted_submissions"/>
            <consortium name="culmorum"/>
            <person name="King R."/>
        </authorList>
    </citation>
    <scope>NUCLEOTIDE SEQUENCE</scope>
</reference>
<dbReference type="PROSITE" id="PS50240">
    <property type="entry name" value="TRYPSIN_DOM"/>
    <property type="match status" value="1"/>
</dbReference>
<dbReference type="InterPro" id="IPR001314">
    <property type="entry name" value="Peptidase_S1A"/>
</dbReference>
<reference evidence="4" key="1">
    <citation type="submission" date="2022-01" db="EMBL/GenBank/DDBJ databases">
        <authorList>
            <person name="King R."/>
        </authorList>
    </citation>
    <scope>NUCLEOTIDE SEQUENCE</scope>
</reference>
<evidence type="ECO:0000256" key="2">
    <source>
        <dbReference type="SAM" id="SignalP"/>
    </source>
</evidence>
<dbReference type="GO" id="GO:0006508">
    <property type="term" value="P:proteolysis"/>
    <property type="evidence" value="ECO:0007669"/>
    <property type="project" value="InterPro"/>
</dbReference>
<feature type="signal peptide" evidence="2">
    <location>
        <begin position="1"/>
        <end position="24"/>
    </location>
</feature>
<dbReference type="InterPro" id="IPR051333">
    <property type="entry name" value="CLIP_Serine_Protease"/>
</dbReference>
<evidence type="ECO:0000313" key="4">
    <source>
        <dbReference type="EMBL" id="CAG9799844.1"/>
    </source>
</evidence>
<dbReference type="PANTHER" id="PTHR24260">
    <property type="match status" value="1"/>
</dbReference>
<dbReference type="Proteomes" id="UP001153620">
    <property type="component" value="Chromosome 1"/>
</dbReference>
<dbReference type="SUPFAM" id="SSF50494">
    <property type="entry name" value="Trypsin-like serine proteases"/>
    <property type="match status" value="1"/>
</dbReference>
<name>A0A9N9RKF7_9DIPT</name>
<evidence type="ECO:0000256" key="1">
    <source>
        <dbReference type="ARBA" id="ARBA00024195"/>
    </source>
</evidence>
<proteinExistence type="inferred from homology"/>
<dbReference type="InterPro" id="IPR009003">
    <property type="entry name" value="Peptidase_S1_PA"/>
</dbReference>
<keyword evidence="2" id="KW-0732">Signal</keyword>
<dbReference type="GO" id="GO:0004252">
    <property type="term" value="F:serine-type endopeptidase activity"/>
    <property type="evidence" value="ECO:0007669"/>
    <property type="project" value="InterPro"/>
</dbReference>
<evidence type="ECO:0000313" key="5">
    <source>
        <dbReference type="Proteomes" id="UP001153620"/>
    </source>
</evidence>
<dbReference type="SMART" id="SM00020">
    <property type="entry name" value="Tryp_SPc"/>
    <property type="match status" value="1"/>
</dbReference>
<accession>A0A9N9RKF7</accession>
<dbReference type="OrthoDB" id="8033859at2759"/>
<sequence>MQFKNLKNIFVTILIQISIQCVSSQLPFEVTLPPGVSLPPGFTLPPWFTIPPNIELPNGELPDNYMLVHQALITRRGDTNLNQHLCGGALVLNFTVLTSANCLLKDNDEFYDASELSVALGTFSIENVLASQPSYFDVSKVIIHGRFNRRTLANNVAVIKLNGKPGASERILPTMPSREKVSPSMQCFLLGYSNDEPTIKLIKPKYNIKCSSHKQQPWPAETFCSGDYDDFYDTCEGNQGSALICDGMVQGIVTRSCSSDVIMQYSDASQFFFWIATKQLDKNPYRLMDNEIVRYFLFGSLDFIAWLSGSTQVADYFEVVKFFF</sequence>
<dbReference type="InterPro" id="IPR001254">
    <property type="entry name" value="Trypsin_dom"/>
</dbReference>
<dbReference type="Gene3D" id="2.40.10.10">
    <property type="entry name" value="Trypsin-like serine proteases"/>
    <property type="match status" value="1"/>
</dbReference>
<dbReference type="InterPro" id="IPR043504">
    <property type="entry name" value="Peptidase_S1_PA_chymotrypsin"/>
</dbReference>
<dbReference type="EMBL" id="OU895877">
    <property type="protein sequence ID" value="CAG9799844.1"/>
    <property type="molecule type" value="Genomic_DNA"/>
</dbReference>
<keyword evidence="5" id="KW-1185">Reference proteome</keyword>
<dbReference type="PRINTS" id="PR00722">
    <property type="entry name" value="CHYMOTRYPSIN"/>
</dbReference>
<evidence type="ECO:0000259" key="3">
    <source>
        <dbReference type="PROSITE" id="PS50240"/>
    </source>
</evidence>
<feature type="domain" description="Peptidase S1" evidence="3">
    <location>
        <begin position="14"/>
        <end position="280"/>
    </location>
</feature>
<comment type="similarity">
    <text evidence="1">Belongs to the peptidase S1 family. CLIP subfamily.</text>
</comment>
<gene>
    <name evidence="4" type="ORF">CHIRRI_LOCUS2802</name>
</gene>
<dbReference type="AlphaFoldDB" id="A0A9N9RKF7"/>
<dbReference type="Pfam" id="PF00089">
    <property type="entry name" value="Trypsin"/>
    <property type="match status" value="1"/>
</dbReference>
<feature type="chain" id="PRO_5040487761" description="Peptidase S1 domain-containing protein" evidence="2">
    <location>
        <begin position="25"/>
        <end position="324"/>
    </location>
</feature>